<evidence type="ECO:0000313" key="2">
    <source>
        <dbReference type="EMBL" id="OMO83120.1"/>
    </source>
</evidence>
<organism evidence="2 3">
    <name type="scientific">Corchorus olitorius</name>
    <dbReference type="NCBI Taxonomy" id="93759"/>
    <lineage>
        <taxon>Eukaryota</taxon>
        <taxon>Viridiplantae</taxon>
        <taxon>Streptophyta</taxon>
        <taxon>Embryophyta</taxon>
        <taxon>Tracheophyta</taxon>
        <taxon>Spermatophyta</taxon>
        <taxon>Magnoliopsida</taxon>
        <taxon>eudicotyledons</taxon>
        <taxon>Gunneridae</taxon>
        <taxon>Pentapetalae</taxon>
        <taxon>rosids</taxon>
        <taxon>malvids</taxon>
        <taxon>Malvales</taxon>
        <taxon>Malvaceae</taxon>
        <taxon>Grewioideae</taxon>
        <taxon>Apeibeae</taxon>
        <taxon>Corchorus</taxon>
    </lineage>
</organism>
<gene>
    <name evidence="2" type="ORF">COLO4_22687</name>
</gene>
<sequence length="402" mass="44005">MEVEGIHNLSTTPGFRDETMVQGPLEAGPQQADHQKAHLTYKDKLVQAESSPSQATVTAEEKATYGPWMVVARRRSKNDGNQAKDKRRQPGKQSDGINRGPRPNTDRNGNNNRDVGQSKTAQERKGKKVDCQPTTVMNVVVHQYSTDKTSQPRDTIDNRASSSEAMAIRTTPSEFQEPPAKTQTFPEDSVKGNRPKASNATQSRDLQNQDNPSNGGRGSQPPFSSLRQNLDEERSCTVSDSSKPHYATNRSKESNRTNLGQADCSGSQAQPIGITPPFGLGSGDGTRPLSLRTKQEHTPPRYSGSRVQGGKIGSRRRSRSPHRQSLGNLQHEEGHLQSRDGIHQDDGDSQICEGNPNYRSILHRARNNADGIQLSGSAQLPFGGQHSLAKEQRDGDFDPGDC</sequence>
<feature type="compositionally biased region" description="Polar residues" evidence="1">
    <location>
        <begin position="106"/>
        <end position="120"/>
    </location>
</feature>
<feature type="region of interest" description="Disordered" evidence="1">
    <location>
        <begin position="1"/>
        <end position="355"/>
    </location>
</feature>
<feature type="region of interest" description="Disordered" evidence="1">
    <location>
        <begin position="372"/>
        <end position="402"/>
    </location>
</feature>
<feature type="compositionally biased region" description="Polar residues" evidence="1">
    <location>
        <begin position="48"/>
        <end position="57"/>
    </location>
</feature>
<feature type="compositionally biased region" description="Polar residues" evidence="1">
    <location>
        <begin position="132"/>
        <end position="149"/>
    </location>
</feature>
<feature type="compositionally biased region" description="Basic and acidic residues" evidence="1">
    <location>
        <begin position="121"/>
        <end position="130"/>
    </location>
</feature>
<evidence type="ECO:0000313" key="3">
    <source>
        <dbReference type="Proteomes" id="UP000187203"/>
    </source>
</evidence>
<comment type="caution">
    <text evidence="2">The sequence shown here is derived from an EMBL/GenBank/DDBJ whole genome shotgun (WGS) entry which is preliminary data.</text>
</comment>
<dbReference type="Proteomes" id="UP000187203">
    <property type="component" value="Unassembled WGS sequence"/>
</dbReference>
<name>A0A1R3IKN1_9ROSI</name>
<feature type="compositionally biased region" description="Basic and acidic residues" evidence="1">
    <location>
        <begin position="33"/>
        <end position="46"/>
    </location>
</feature>
<accession>A0A1R3IKN1</accession>
<feature type="compositionally biased region" description="Polar residues" evidence="1">
    <location>
        <begin position="256"/>
        <end position="270"/>
    </location>
</feature>
<keyword evidence="3" id="KW-1185">Reference proteome</keyword>
<reference evidence="3" key="1">
    <citation type="submission" date="2013-09" db="EMBL/GenBank/DDBJ databases">
        <title>Corchorus olitorius genome sequencing.</title>
        <authorList>
            <person name="Alam M."/>
            <person name="Haque M.S."/>
            <person name="Islam M.S."/>
            <person name="Emdad E.M."/>
            <person name="Islam M.M."/>
            <person name="Ahmed B."/>
            <person name="Halim A."/>
            <person name="Hossen Q.M.M."/>
            <person name="Hossain M.Z."/>
            <person name="Ahmed R."/>
            <person name="Khan M.M."/>
            <person name="Islam R."/>
            <person name="Rashid M.M."/>
            <person name="Khan S.A."/>
            <person name="Rahman M.S."/>
            <person name="Alam M."/>
            <person name="Yahiya A.S."/>
            <person name="Khan M.S."/>
            <person name="Azam M.S."/>
            <person name="Haque T."/>
            <person name="Lashkar M.Z.H."/>
            <person name="Akhand A.I."/>
            <person name="Morshed G."/>
            <person name="Roy S."/>
            <person name="Uddin K.S."/>
            <person name="Rabeya T."/>
            <person name="Hossain A.S."/>
            <person name="Chowdhury A."/>
            <person name="Snigdha A.R."/>
            <person name="Mortoza M.S."/>
            <person name="Matin S.A."/>
            <person name="Hoque S.M.E."/>
            <person name="Islam M.K."/>
            <person name="Roy D.K."/>
            <person name="Haider R."/>
            <person name="Moosa M.M."/>
            <person name="Elias S.M."/>
            <person name="Hasan A.M."/>
            <person name="Jahan S."/>
            <person name="Shafiuddin M."/>
            <person name="Mahmood N."/>
            <person name="Shommy N.S."/>
        </authorList>
    </citation>
    <scope>NUCLEOTIDE SEQUENCE [LARGE SCALE GENOMIC DNA]</scope>
    <source>
        <strain evidence="3">cv. O-4</strain>
    </source>
</reference>
<feature type="compositionally biased region" description="Basic and acidic residues" evidence="1">
    <location>
        <begin position="330"/>
        <end position="346"/>
    </location>
</feature>
<feature type="compositionally biased region" description="Polar residues" evidence="1">
    <location>
        <begin position="196"/>
        <end position="214"/>
    </location>
</feature>
<protein>
    <submittedName>
        <fullName evidence="2">Chloroplast RF19 protein</fullName>
    </submittedName>
</protein>
<proteinExistence type="predicted"/>
<feature type="compositionally biased region" description="Basic residues" evidence="1">
    <location>
        <begin position="313"/>
        <end position="322"/>
    </location>
</feature>
<evidence type="ECO:0000256" key="1">
    <source>
        <dbReference type="SAM" id="MobiDB-lite"/>
    </source>
</evidence>
<dbReference type="EMBL" id="AWUE01018029">
    <property type="protein sequence ID" value="OMO83120.1"/>
    <property type="molecule type" value="Genomic_DNA"/>
</dbReference>
<dbReference type="AlphaFoldDB" id="A0A1R3IKN1"/>
<feature type="compositionally biased region" description="Polar residues" evidence="1">
    <location>
        <begin position="158"/>
        <end position="174"/>
    </location>
</feature>
<dbReference type="OrthoDB" id="10676407at2759"/>